<feature type="non-terminal residue" evidence="2">
    <location>
        <position position="265"/>
    </location>
</feature>
<feature type="region of interest" description="Disordered" evidence="1">
    <location>
        <begin position="146"/>
        <end position="222"/>
    </location>
</feature>
<dbReference type="AlphaFoldDB" id="A0A843VZ59"/>
<keyword evidence="3" id="KW-1185">Reference proteome</keyword>
<evidence type="ECO:0000313" key="2">
    <source>
        <dbReference type="EMBL" id="MQM02199.1"/>
    </source>
</evidence>
<accession>A0A843VZ59</accession>
<proteinExistence type="predicted"/>
<feature type="non-terminal residue" evidence="2">
    <location>
        <position position="1"/>
    </location>
</feature>
<organism evidence="2 3">
    <name type="scientific">Colocasia esculenta</name>
    <name type="common">Wild taro</name>
    <name type="synonym">Arum esculentum</name>
    <dbReference type="NCBI Taxonomy" id="4460"/>
    <lineage>
        <taxon>Eukaryota</taxon>
        <taxon>Viridiplantae</taxon>
        <taxon>Streptophyta</taxon>
        <taxon>Embryophyta</taxon>
        <taxon>Tracheophyta</taxon>
        <taxon>Spermatophyta</taxon>
        <taxon>Magnoliopsida</taxon>
        <taxon>Liliopsida</taxon>
        <taxon>Araceae</taxon>
        <taxon>Aroideae</taxon>
        <taxon>Colocasieae</taxon>
        <taxon>Colocasia</taxon>
    </lineage>
</organism>
<feature type="compositionally biased region" description="Polar residues" evidence="1">
    <location>
        <begin position="208"/>
        <end position="219"/>
    </location>
</feature>
<evidence type="ECO:0000313" key="3">
    <source>
        <dbReference type="Proteomes" id="UP000652761"/>
    </source>
</evidence>
<protein>
    <submittedName>
        <fullName evidence="2">Uncharacterized protein</fullName>
    </submittedName>
</protein>
<reference evidence="2" key="1">
    <citation type="submission" date="2017-07" db="EMBL/GenBank/DDBJ databases">
        <title>Taro Niue Genome Assembly and Annotation.</title>
        <authorList>
            <person name="Atibalentja N."/>
            <person name="Keating K."/>
            <person name="Fields C.J."/>
        </authorList>
    </citation>
    <scope>NUCLEOTIDE SEQUENCE</scope>
    <source>
        <strain evidence="2">Niue_2</strain>
        <tissue evidence="2">Leaf</tissue>
    </source>
</reference>
<feature type="compositionally biased region" description="Basic and acidic residues" evidence="1">
    <location>
        <begin position="160"/>
        <end position="174"/>
    </location>
</feature>
<evidence type="ECO:0000256" key="1">
    <source>
        <dbReference type="SAM" id="MobiDB-lite"/>
    </source>
</evidence>
<gene>
    <name evidence="2" type="ORF">Taro_034971</name>
</gene>
<comment type="caution">
    <text evidence="2">The sequence shown here is derived from an EMBL/GenBank/DDBJ whole genome shotgun (WGS) entry which is preliminary data.</text>
</comment>
<dbReference type="Proteomes" id="UP000652761">
    <property type="component" value="Unassembled WGS sequence"/>
</dbReference>
<name>A0A843VZ59_COLES</name>
<dbReference type="EMBL" id="NMUH01002814">
    <property type="protein sequence ID" value="MQM02199.1"/>
    <property type="molecule type" value="Genomic_DNA"/>
</dbReference>
<sequence length="265" mass="29621">FAYYTHIPTHYRHVGHLPTHLEKGFPTKNGGKKGGHNIWPPLFSSPQPVRDSPFGICFSFGTVTTVHLSLIELHLWQEYSEEDCRALFLWPAEGREVGIPHSSAARGYCTNVIITSPWAQVRPWRSQTSPSISGFLCFLLSQLSQPGSQRGQPATHHRQREPSDVREPTEDSTVRRGCGKQIVHNGNQQRKRPLPRPAMLVEEEEPTSPVQSPHAPTSNIRDHFFHPHPSPCISPFGTLACLAITIFFPPQSSSSYPSCGPLVLR</sequence>